<evidence type="ECO:0000256" key="4">
    <source>
        <dbReference type="ARBA" id="ARBA00022475"/>
    </source>
</evidence>
<sequence length="99" mass="10366">MIVAAQVAVSGSIGWVGLLIPHLARLLVGPDHRRLLPAAMCLGALYMVLIDDLARTLSSSEIPLGILTALIGAPLFALAATACAGKGLEWLKRCYRSAT</sequence>
<evidence type="ECO:0000256" key="1">
    <source>
        <dbReference type="ARBA" id="ARBA00004651"/>
    </source>
</evidence>
<dbReference type="GO" id="GO:0033214">
    <property type="term" value="P:siderophore-iron import into cell"/>
    <property type="evidence" value="ECO:0007669"/>
    <property type="project" value="TreeGrafter"/>
</dbReference>
<dbReference type="EMBL" id="CABEEZ010000126">
    <property type="protein sequence ID" value="VTR52661.1"/>
    <property type="molecule type" value="Genomic_DNA"/>
</dbReference>
<gene>
    <name evidence="9" type="ORF">NCTC12965_06413</name>
</gene>
<proteinExistence type="inferred from homology"/>
<keyword evidence="3" id="KW-0813">Transport</keyword>
<evidence type="ECO:0000256" key="5">
    <source>
        <dbReference type="ARBA" id="ARBA00022692"/>
    </source>
</evidence>
<dbReference type="AlphaFoldDB" id="A0A4U9W245"/>
<keyword evidence="6 8" id="KW-1133">Transmembrane helix</keyword>
<accession>A0A4U9W245</accession>
<dbReference type="Pfam" id="PF01032">
    <property type="entry name" value="FecCD"/>
    <property type="match status" value="1"/>
</dbReference>
<dbReference type="GO" id="GO:0005886">
    <property type="term" value="C:plasma membrane"/>
    <property type="evidence" value="ECO:0007669"/>
    <property type="project" value="UniProtKB-SubCell"/>
</dbReference>
<dbReference type="PANTHER" id="PTHR30472">
    <property type="entry name" value="FERRIC ENTEROBACTIN TRANSPORT SYSTEM PERMEASE PROTEIN"/>
    <property type="match status" value="1"/>
</dbReference>
<dbReference type="Gene3D" id="1.10.3470.10">
    <property type="entry name" value="ABC transporter involved in vitamin B12 uptake, BtuC"/>
    <property type="match status" value="1"/>
</dbReference>
<feature type="transmembrane region" description="Helical" evidence="8">
    <location>
        <begin position="62"/>
        <end position="83"/>
    </location>
</feature>
<comment type="subcellular location">
    <subcellularLocation>
        <location evidence="1">Cell membrane</location>
        <topology evidence="1">Multi-pass membrane protein</topology>
    </subcellularLocation>
</comment>
<evidence type="ECO:0000313" key="9">
    <source>
        <dbReference type="EMBL" id="VTR52661.1"/>
    </source>
</evidence>
<dbReference type="SUPFAM" id="SSF81345">
    <property type="entry name" value="ABC transporter involved in vitamin B12 uptake, BtuC"/>
    <property type="match status" value="1"/>
</dbReference>
<protein>
    <submittedName>
        <fullName evidence="9">Probable ABC transporter permease protein HI_1471</fullName>
    </submittedName>
</protein>
<name>A0A4U9W245_SERFO</name>
<dbReference type="PANTHER" id="PTHR30472:SF70">
    <property type="entry name" value="MOLYBDATE IMPORT SYSTEM PERMEASE PROTEIN MOLB"/>
    <property type="match status" value="1"/>
</dbReference>
<keyword evidence="4" id="KW-1003">Cell membrane</keyword>
<evidence type="ECO:0000256" key="2">
    <source>
        <dbReference type="ARBA" id="ARBA00007935"/>
    </source>
</evidence>
<organism evidence="9">
    <name type="scientific">Serratia fonticola</name>
    <dbReference type="NCBI Taxonomy" id="47917"/>
    <lineage>
        <taxon>Bacteria</taxon>
        <taxon>Pseudomonadati</taxon>
        <taxon>Pseudomonadota</taxon>
        <taxon>Gammaproteobacteria</taxon>
        <taxon>Enterobacterales</taxon>
        <taxon>Yersiniaceae</taxon>
        <taxon>Serratia</taxon>
    </lineage>
</organism>
<evidence type="ECO:0000256" key="3">
    <source>
        <dbReference type="ARBA" id="ARBA00022448"/>
    </source>
</evidence>
<reference evidence="9" key="1">
    <citation type="submission" date="2019-05" db="EMBL/GenBank/DDBJ databases">
        <authorList>
            <consortium name="Pathogen Informatics"/>
        </authorList>
    </citation>
    <scope>NUCLEOTIDE SEQUENCE [LARGE SCALE GENOMIC DNA]</scope>
    <source>
        <strain evidence="9">NCTC12965</strain>
    </source>
</reference>
<keyword evidence="7 8" id="KW-0472">Membrane</keyword>
<evidence type="ECO:0000256" key="7">
    <source>
        <dbReference type="ARBA" id="ARBA00023136"/>
    </source>
</evidence>
<dbReference type="GO" id="GO:0022857">
    <property type="term" value="F:transmembrane transporter activity"/>
    <property type="evidence" value="ECO:0007669"/>
    <property type="project" value="InterPro"/>
</dbReference>
<feature type="transmembrane region" description="Helical" evidence="8">
    <location>
        <begin position="6"/>
        <end position="28"/>
    </location>
</feature>
<dbReference type="InterPro" id="IPR037294">
    <property type="entry name" value="ABC_BtuC-like"/>
</dbReference>
<keyword evidence="5 8" id="KW-0812">Transmembrane</keyword>
<dbReference type="InterPro" id="IPR000522">
    <property type="entry name" value="ABC_transptr_permease_BtuC"/>
</dbReference>
<comment type="similarity">
    <text evidence="2">Belongs to the binding-protein-dependent transport system permease family. FecCD subfamily.</text>
</comment>
<evidence type="ECO:0000256" key="8">
    <source>
        <dbReference type="SAM" id="Phobius"/>
    </source>
</evidence>
<evidence type="ECO:0000256" key="6">
    <source>
        <dbReference type="ARBA" id="ARBA00022989"/>
    </source>
</evidence>